<gene>
    <name evidence="2" type="ORF">E2562_019925</name>
</gene>
<feature type="region of interest" description="Disordered" evidence="1">
    <location>
        <begin position="17"/>
        <end position="38"/>
    </location>
</feature>
<comment type="caution">
    <text evidence="2">The sequence shown here is derived from an EMBL/GenBank/DDBJ whole genome shotgun (WGS) entry which is preliminary data.</text>
</comment>
<accession>A0A6G1EXI7</accession>
<evidence type="ECO:0000313" key="3">
    <source>
        <dbReference type="Proteomes" id="UP000479710"/>
    </source>
</evidence>
<name>A0A6G1EXI7_9ORYZ</name>
<reference evidence="2 3" key="1">
    <citation type="submission" date="2019-11" db="EMBL/GenBank/DDBJ databases">
        <title>Whole genome sequence of Oryza granulata.</title>
        <authorList>
            <person name="Li W."/>
        </authorList>
    </citation>
    <scope>NUCLEOTIDE SEQUENCE [LARGE SCALE GENOMIC DNA]</scope>
    <source>
        <strain evidence="3">cv. Menghai</strain>
        <tissue evidence="2">Leaf</tissue>
    </source>
</reference>
<dbReference type="EMBL" id="SPHZ02000002">
    <property type="protein sequence ID" value="KAF0929344.1"/>
    <property type="molecule type" value="Genomic_DNA"/>
</dbReference>
<dbReference type="AlphaFoldDB" id="A0A6G1EXI7"/>
<sequence length="62" mass="6054">MAALTMDASGGGGGVLQAAGHQIGEGTGSVGHGVGAGRRHGWRRWRSVGRCGQDEAAGLGAP</sequence>
<organism evidence="2 3">
    <name type="scientific">Oryza meyeriana var. granulata</name>
    <dbReference type="NCBI Taxonomy" id="110450"/>
    <lineage>
        <taxon>Eukaryota</taxon>
        <taxon>Viridiplantae</taxon>
        <taxon>Streptophyta</taxon>
        <taxon>Embryophyta</taxon>
        <taxon>Tracheophyta</taxon>
        <taxon>Spermatophyta</taxon>
        <taxon>Magnoliopsida</taxon>
        <taxon>Liliopsida</taxon>
        <taxon>Poales</taxon>
        <taxon>Poaceae</taxon>
        <taxon>BOP clade</taxon>
        <taxon>Oryzoideae</taxon>
        <taxon>Oryzeae</taxon>
        <taxon>Oryzinae</taxon>
        <taxon>Oryza</taxon>
        <taxon>Oryza meyeriana</taxon>
    </lineage>
</organism>
<proteinExistence type="predicted"/>
<feature type="compositionally biased region" description="Gly residues" evidence="1">
    <location>
        <begin position="23"/>
        <end position="36"/>
    </location>
</feature>
<dbReference type="Proteomes" id="UP000479710">
    <property type="component" value="Unassembled WGS sequence"/>
</dbReference>
<evidence type="ECO:0000256" key="1">
    <source>
        <dbReference type="SAM" id="MobiDB-lite"/>
    </source>
</evidence>
<evidence type="ECO:0000313" key="2">
    <source>
        <dbReference type="EMBL" id="KAF0929344.1"/>
    </source>
</evidence>
<protein>
    <submittedName>
        <fullName evidence="2">Uncharacterized protein</fullName>
    </submittedName>
</protein>
<keyword evidence="3" id="KW-1185">Reference proteome</keyword>